<dbReference type="AlphaFoldDB" id="A0A4Q2SFY9"/>
<name>A0A4Q2SFY9_9ACTN</name>
<keyword evidence="3" id="KW-1185">Reference proteome</keyword>
<organism evidence="2 3">
    <name type="scientific">Nocardioides ganghwensis</name>
    <dbReference type="NCBI Taxonomy" id="252230"/>
    <lineage>
        <taxon>Bacteria</taxon>
        <taxon>Bacillati</taxon>
        <taxon>Actinomycetota</taxon>
        <taxon>Actinomycetes</taxon>
        <taxon>Propionibacteriales</taxon>
        <taxon>Nocardioidaceae</taxon>
        <taxon>Nocardioides</taxon>
    </lineage>
</organism>
<reference evidence="2 3" key="1">
    <citation type="submission" date="2019-01" db="EMBL/GenBank/DDBJ databases">
        <title>Novel species of Nocardioides.</title>
        <authorList>
            <person name="Liu Q."/>
            <person name="Xin Y.-H."/>
        </authorList>
    </citation>
    <scope>NUCLEOTIDE SEQUENCE [LARGE SCALE GENOMIC DNA]</scope>
    <source>
        <strain evidence="2 3">CGMCC 4.6875</strain>
    </source>
</reference>
<evidence type="ECO:0008006" key="4">
    <source>
        <dbReference type="Google" id="ProtNLM"/>
    </source>
</evidence>
<protein>
    <recommendedName>
        <fullName evidence="4">Ig-like domain-containing protein</fullName>
    </recommendedName>
</protein>
<dbReference type="OrthoDB" id="3782500at2"/>
<feature type="chain" id="PRO_5039476745" description="Ig-like domain-containing protein" evidence="1">
    <location>
        <begin position="23"/>
        <end position="164"/>
    </location>
</feature>
<evidence type="ECO:0000313" key="3">
    <source>
        <dbReference type="Proteomes" id="UP000293291"/>
    </source>
</evidence>
<gene>
    <name evidence="2" type="ORF">EUA07_02460</name>
</gene>
<dbReference type="Proteomes" id="UP000293291">
    <property type="component" value="Unassembled WGS sequence"/>
</dbReference>
<dbReference type="EMBL" id="SDWU01000002">
    <property type="protein sequence ID" value="RYC04365.1"/>
    <property type="molecule type" value="Genomic_DNA"/>
</dbReference>
<dbReference type="RefSeq" id="WP_129453407.1">
    <property type="nucleotide sequence ID" value="NZ_JACXYX010000002.1"/>
</dbReference>
<evidence type="ECO:0000313" key="2">
    <source>
        <dbReference type="EMBL" id="RYC04365.1"/>
    </source>
</evidence>
<comment type="caution">
    <text evidence="2">The sequence shown here is derived from an EMBL/GenBank/DDBJ whole genome shotgun (WGS) entry which is preliminary data.</text>
</comment>
<keyword evidence="1" id="KW-0732">Signal</keyword>
<accession>A0A4Q2SFY9</accession>
<sequence>MSRSRLVSRAVALVLVATSSPAALGVSLASAAVPSTAVASAGDSDGDGLDDLVDGCPTVASPNPTGCPSATRTARLRWLEGRDRLEARVLSPEQTCASRARVSLWRVRRGGDVKVEGANASYVGRQRFRAVRRATYYVTVSASYSSGRAECLGAVSRKVRVPRR</sequence>
<feature type="signal peptide" evidence="1">
    <location>
        <begin position="1"/>
        <end position="22"/>
    </location>
</feature>
<proteinExistence type="predicted"/>
<evidence type="ECO:0000256" key="1">
    <source>
        <dbReference type="SAM" id="SignalP"/>
    </source>
</evidence>